<dbReference type="Gene3D" id="3.30.40.10">
    <property type="entry name" value="Zinc/RING finger domain, C3HC4 (zinc finger)"/>
    <property type="match status" value="1"/>
</dbReference>
<sequence length="308" mass="34389">MASLAEGAGDQAALRRGLSSALVGAPIVGGDDASTLTPDGEPLRRQSTSQLNRNRFQENQRYLAAQLLMYSLPVMGCIAVMLVALLIASVVIYVQGWMIMSNFSDKPCDQPLKWWLLVMLLVPILQCQLNSSTQPDQRPKRMQALVMPLAITCGVWMVYHCKTCEKTAPELYRYAKMYLIYQSVVWVTMLFFSCGLVSLVFWMARNGLLDSGPGPASAARPGLINDIETVRFRPELFSDVKDDEPQPPECSICQEEFAENAELKRTPCGHYFCPDCLGNWLENYAKTCPLCREDLEQAMDPSGENDQP</sequence>
<feature type="transmembrane region" description="Helical" evidence="6">
    <location>
        <begin position="142"/>
        <end position="159"/>
    </location>
</feature>
<keyword evidence="2 4" id="KW-0863">Zinc-finger</keyword>
<feature type="region of interest" description="Disordered" evidence="5">
    <location>
        <begin position="32"/>
        <end position="51"/>
    </location>
</feature>
<name>A0A6V0G7X0_9DINO</name>
<feature type="transmembrane region" description="Helical" evidence="6">
    <location>
        <begin position="67"/>
        <end position="94"/>
    </location>
</feature>
<keyword evidence="3" id="KW-0862">Zinc</keyword>
<organism evidence="8">
    <name type="scientific">Zooxanthella nutricula</name>
    <dbReference type="NCBI Taxonomy" id="1333877"/>
    <lineage>
        <taxon>Eukaryota</taxon>
        <taxon>Sar</taxon>
        <taxon>Alveolata</taxon>
        <taxon>Dinophyceae</taxon>
        <taxon>Peridiniales</taxon>
        <taxon>Peridiniales incertae sedis</taxon>
        <taxon>Zooxanthella</taxon>
    </lineage>
</organism>
<dbReference type="PANTHER" id="PTHR14155">
    <property type="entry name" value="RING FINGER DOMAIN-CONTAINING"/>
    <property type="match status" value="1"/>
</dbReference>
<dbReference type="InterPro" id="IPR053238">
    <property type="entry name" value="RING-H2_zinc_finger"/>
</dbReference>
<evidence type="ECO:0000256" key="5">
    <source>
        <dbReference type="SAM" id="MobiDB-lite"/>
    </source>
</evidence>
<proteinExistence type="predicted"/>
<keyword evidence="6" id="KW-0812">Transmembrane</keyword>
<evidence type="ECO:0000259" key="7">
    <source>
        <dbReference type="PROSITE" id="PS50089"/>
    </source>
</evidence>
<dbReference type="AlphaFoldDB" id="A0A6V0G7X0"/>
<dbReference type="InterPro" id="IPR013083">
    <property type="entry name" value="Znf_RING/FYVE/PHD"/>
</dbReference>
<protein>
    <recommendedName>
        <fullName evidence="7">RING-type domain-containing protein</fullName>
    </recommendedName>
</protein>
<evidence type="ECO:0000313" key="8">
    <source>
        <dbReference type="EMBL" id="CAD9495924.1"/>
    </source>
</evidence>
<evidence type="ECO:0000256" key="1">
    <source>
        <dbReference type="ARBA" id="ARBA00022723"/>
    </source>
</evidence>
<dbReference type="PANTHER" id="PTHR14155:SF627">
    <property type="entry name" value="OS06G0192800 PROTEIN"/>
    <property type="match status" value="1"/>
</dbReference>
<feature type="domain" description="RING-type" evidence="7">
    <location>
        <begin position="250"/>
        <end position="292"/>
    </location>
</feature>
<dbReference type="SMART" id="SM00184">
    <property type="entry name" value="RING"/>
    <property type="match status" value="1"/>
</dbReference>
<keyword evidence="1" id="KW-0479">Metal-binding</keyword>
<feature type="transmembrane region" description="Helical" evidence="6">
    <location>
        <begin position="179"/>
        <end position="202"/>
    </location>
</feature>
<feature type="transmembrane region" description="Helical" evidence="6">
    <location>
        <begin position="114"/>
        <end position="130"/>
    </location>
</feature>
<dbReference type="InterPro" id="IPR017907">
    <property type="entry name" value="Znf_RING_CS"/>
</dbReference>
<accession>A0A6V0G7X0</accession>
<dbReference type="InterPro" id="IPR001841">
    <property type="entry name" value="Znf_RING"/>
</dbReference>
<keyword evidence="6" id="KW-1133">Transmembrane helix</keyword>
<dbReference type="GO" id="GO:0008270">
    <property type="term" value="F:zinc ion binding"/>
    <property type="evidence" value="ECO:0007669"/>
    <property type="project" value="UniProtKB-KW"/>
</dbReference>
<evidence type="ECO:0000256" key="6">
    <source>
        <dbReference type="SAM" id="Phobius"/>
    </source>
</evidence>
<evidence type="ECO:0000256" key="3">
    <source>
        <dbReference type="ARBA" id="ARBA00022833"/>
    </source>
</evidence>
<dbReference type="PROSITE" id="PS00518">
    <property type="entry name" value="ZF_RING_1"/>
    <property type="match status" value="1"/>
</dbReference>
<dbReference type="Pfam" id="PF13639">
    <property type="entry name" value="zf-RING_2"/>
    <property type="match status" value="1"/>
</dbReference>
<dbReference type="EMBL" id="HBGW01005132">
    <property type="protein sequence ID" value="CAD9495924.1"/>
    <property type="molecule type" value="Transcribed_RNA"/>
</dbReference>
<dbReference type="PROSITE" id="PS50089">
    <property type="entry name" value="ZF_RING_2"/>
    <property type="match status" value="1"/>
</dbReference>
<keyword evidence="6" id="KW-0472">Membrane</keyword>
<evidence type="ECO:0000256" key="4">
    <source>
        <dbReference type="PROSITE-ProRule" id="PRU00175"/>
    </source>
</evidence>
<dbReference type="SUPFAM" id="SSF57850">
    <property type="entry name" value="RING/U-box"/>
    <property type="match status" value="1"/>
</dbReference>
<reference evidence="8" key="1">
    <citation type="submission" date="2021-01" db="EMBL/GenBank/DDBJ databases">
        <authorList>
            <person name="Corre E."/>
            <person name="Pelletier E."/>
            <person name="Niang G."/>
            <person name="Scheremetjew M."/>
            <person name="Finn R."/>
            <person name="Kale V."/>
            <person name="Holt S."/>
            <person name="Cochrane G."/>
            <person name="Meng A."/>
            <person name="Brown T."/>
            <person name="Cohen L."/>
        </authorList>
    </citation>
    <scope>NUCLEOTIDE SEQUENCE</scope>
    <source>
        <strain evidence="8">RCC3387</strain>
    </source>
</reference>
<gene>
    <name evidence="8" type="ORF">BRAN1462_LOCUS3380</name>
</gene>
<evidence type="ECO:0000256" key="2">
    <source>
        <dbReference type="ARBA" id="ARBA00022771"/>
    </source>
</evidence>